<comment type="similarity">
    <text evidence="1 5 6">Belongs to the bacterial ribosomal protein bS21 family.</text>
</comment>
<evidence type="ECO:0000313" key="7">
    <source>
        <dbReference type="EMBL" id="HGW60654.1"/>
    </source>
</evidence>
<keyword evidence="2 5" id="KW-0689">Ribosomal protein</keyword>
<accession>A0A7C4TXE1</accession>
<dbReference type="Gene3D" id="1.20.5.1150">
    <property type="entry name" value="Ribosomal protein S8"/>
    <property type="match status" value="1"/>
</dbReference>
<dbReference type="Pfam" id="PF01165">
    <property type="entry name" value="Ribosomal_S21"/>
    <property type="match status" value="1"/>
</dbReference>
<comment type="caution">
    <text evidence="7">The sequence shown here is derived from an EMBL/GenBank/DDBJ whole genome shotgun (WGS) entry which is preliminary data.</text>
</comment>
<protein>
    <recommendedName>
        <fullName evidence="4 5">Small ribosomal subunit protein bS21</fullName>
    </recommendedName>
</protein>
<dbReference type="HAMAP" id="MF_00358">
    <property type="entry name" value="Ribosomal_bS21"/>
    <property type="match status" value="1"/>
</dbReference>
<gene>
    <name evidence="5" type="primary">rpsU</name>
    <name evidence="7" type="ORF">ENV82_04420</name>
</gene>
<evidence type="ECO:0000256" key="4">
    <source>
        <dbReference type="ARBA" id="ARBA00035135"/>
    </source>
</evidence>
<keyword evidence="3 5" id="KW-0687">Ribonucleoprotein</keyword>
<dbReference type="GO" id="GO:1990904">
    <property type="term" value="C:ribonucleoprotein complex"/>
    <property type="evidence" value="ECO:0007669"/>
    <property type="project" value="UniProtKB-KW"/>
</dbReference>
<dbReference type="GO" id="GO:0005840">
    <property type="term" value="C:ribosome"/>
    <property type="evidence" value="ECO:0007669"/>
    <property type="project" value="UniProtKB-KW"/>
</dbReference>
<dbReference type="GO" id="GO:0006412">
    <property type="term" value="P:translation"/>
    <property type="evidence" value="ECO:0007669"/>
    <property type="project" value="UniProtKB-UniRule"/>
</dbReference>
<dbReference type="InterPro" id="IPR038380">
    <property type="entry name" value="Ribosomal_bS21_sf"/>
</dbReference>
<evidence type="ECO:0000256" key="5">
    <source>
        <dbReference type="HAMAP-Rule" id="MF_00358"/>
    </source>
</evidence>
<evidence type="ECO:0000256" key="2">
    <source>
        <dbReference type="ARBA" id="ARBA00022980"/>
    </source>
</evidence>
<dbReference type="InterPro" id="IPR001911">
    <property type="entry name" value="Ribosomal_bS21"/>
</dbReference>
<evidence type="ECO:0000256" key="6">
    <source>
        <dbReference type="RuleBase" id="RU000667"/>
    </source>
</evidence>
<sequence>MAEVHRRQNESLEDMLKRFRRECAKDGVYTEIKKRRYYVPPSEKKKQKETKKK</sequence>
<dbReference type="EMBL" id="DTHV01000136">
    <property type="protein sequence ID" value="HGW60654.1"/>
    <property type="molecule type" value="Genomic_DNA"/>
</dbReference>
<reference evidence="7" key="1">
    <citation type="journal article" date="2020" name="mSystems">
        <title>Genome- and Community-Level Interaction Insights into Carbon Utilization and Element Cycling Functions of Hydrothermarchaeota in Hydrothermal Sediment.</title>
        <authorList>
            <person name="Zhou Z."/>
            <person name="Liu Y."/>
            <person name="Xu W."/>
            <person name="Pan J."/>
            <person name="Luo Z.H."/>
            <person name="Li M."/>
        </authorList>
    </citation>
    <scope>NUCLEOTIDE SEQUENCE [LARGE SCALE GENOMIC DNA]</scope>
    <source>
        <strain evidence="7">SpSt-794</strain>
    </source>
</reference>
<dbReference type="GO" id="GO:0003735">
    <property type="term" value="F:structural constituent of ribosome"/>
    <property type="evidence" value="ECO:0007669"/>
    <property type="project" value="InterPro"/>
</dbReference>
<name>A0A7C4TXE1_9BACT</name>
<proteinExistence type="inferred from homology"/>
<dbReference type="AlphaFoldDB" id="A0A7C4TXE1"/>
<dbReference type="PRINTS" id="PR00976">
    <property type="entry name" value="RIBOSOMALS21"/>
</dbReference>
<evidence type="ECO:0000256" key="3">
    <source>
        <dbReference type="ARBA" id="ARBA00023274"/>
    </source>
</evidence>
<evidence type="ECO:0000256" key="1">
    <source>
        <dbReference type="ARBA" id="ARBA00006640"/>
    </source>
</evidence>
<organism evidence="7">
    <name type="scientific">Caldisericum exile</name>
    <dbReference type="NCBI Taxonomy" id="693075"/>
    <lineage>
        <taxon>Bacteria</taxon>
        <taxon>Pseudomonadati</taxon>
        <taxon>Caldisericota/Cryosericota group</taxon>
        <taxon>Caldisericota</taxon>
        <taxon>Caldisericia</taxon>
        <taxon>Caldisericales</taxon>
        <taxon>Caldisericaceae</taxon>
        <taxon>Caldisericum</taxon>
    </lineage>
</organism>
<dbReference type="NCBIfam" id="TIGR00030">
    <property type="entry name" value="S21p"/>
    <property type="match status" value="1"/>
</dbReference>